<dbReference type="PROSITE" id="PS50110">
    <property type="entry name" value="RESPONSE_REGULATORY"/>
    <property type="match status" value="1"/>
</dbReference>
<dbReference type="FunFam" id="3.40.50.300:FF:000006">
    <property type="entry name" value="DNA-binding transcriptional regulator NtrC"/>
    <property type="match status" value="1"/>
</dbReference>
<dbReference type="GO" id="GO:0006355">
    <property type="term" value="P:regulation of DNA-templated transcription"/>
    <property type="evidence" value="ECO:0007669"/>
    <property type="project" value="InterPro"/>
</dbReference>
<evidence type="ECO:0000313" key="11">
    <source>
        <dbReference type="EMBL" id="ABA89399.1"/>
    </source>
</evidence>
<keyword evidence="3" id="KW-0067">ATP-binding</keyword>
<dbReference type="STRING" id="338963.Pcar_2160"/>
<dbReference type="InterPro" id="IPR058031">
    <property type="entry name" value="AAA_lid_NorR"/>
</dbReference>
<dbReference type="PRINTS" id="PR01590">
    <property type="entry name" value="HTHFIS"/>
</dbReference>
<dbReference type="Gene3D" id="1.10.8.60">
    <property type="match status" value="1"/>
</dbReference>
<proteinExistence type="predicted"/>
<evidence type="ECO:0000256" key="7">
    <source>
        <dbReference type="ARBA" id="ARBA00023163"/>
    </source>
</evidence>
<dbReference type="SMART" id="SM00382">
    <property type="entry name" value="AAA"/>
    <property type="match status" value="1"/>
</dbReference>
<dbReference type="PROSITE" id="PS00675">
    <property type="entry name" value="SIGMA54_INTERACT_1"/>
    <property type="match status" value="1"/>
</dbReference>
<dbReference type="InterPro" id="IPR009057">
    <property type="entry name" value="Homeodomain-like_sf"/>
</dbReference>
<dbReference type="HOGENOM" id="CLU_000445_0_6_7"/>
<dbReference type="KEGG" id="pca:Pcar_2160"/>
<keyword evidence="4" id="KW-0902">Two-component regulatory system</keyword>
<dbReference type="EMBL" id="CP000142">
    <property type="protein sequence ID" value="ABA89399.1"/>
    <property type="molecule type" value="Genomic_DNA"/>
</dbReference>
<dbReference type="FunFam" id="3.40.50.2300:FF:000018">
    <property type="entry name" value="DNA-binding transcriptional regulator NtrC"/>
    <property type="match status" value="1"/>
</dbReference>
<reference evidence="12" key="1">
    <citation type="submission" date="2005-10" db="EMBL/GenBank/DDBJ databases">
        <title>Complete sequence of Pelobacter carbinolicus DSM 2380.</title>
        <authorList>
            <person name="Copeland A."/>
            <person name="Lucas S."/>
            <person name="Lapidus A."/>
            <person name="Barry K."/>
            <person name="Detter J.C."/>
            <person name="Glavina T."/>
            <person name="Hammon N."/>
            <person name="Israni S."/>
            <person name="Pitluck S."/>
            <person name="Chertkov O."/>
            <person name="Schmutz J."/>
            <person name="Larimer F."/>
            <person name="Land M."/>
            <person name="Kyrpides N."/>
            <person name="Ivanova N."/>
            <person name="Richardson P."/>
        </authorList>
    </citation>
    <scope>NUCLEOTIDE SEQUENCE [LARGE SCALE GENOMIC DNA]</scope>
    <source>
        <strain evidence="12">DSM 2380 / NBRC 103641 / GraBd1</strain>
    </source>
</reference>
<dbReference type="InterPro" id="IPR025944">
    <property type="entry name" value="Sigma_54_int_dom_CS"/>
</dbReference>
<dbReference type="CDD" id="cd00009">
    <property type="entry name" value="AAA"/>
    <property type="match status" value="1"/>
</dbReference>
<dbReference type="Proteomes" id="UP000002534">
    <property type="component" value="Chromosome"/>
</dbReference>
<dbReference type="PANTHER" id="PTHR32071:SF113">
    <property type="entry name" value="ALGINATE BIOSYNTHESIS TRANSCRIPTIONAL REGULATORY PROTEIN ALGB"/>
    <property type="match status" value="1"/>
</dbReference>
<dbReference type="InterPro" id="IPR025943">
    <property type="entry name" value="Sigma_54_int_dom_ATP-bd_2"/>
</dbReference>
<feature type="domain" description="Response regulatory" evidence="10">
    <location>
        <begin position="7"/>
        <end position="121"/>
    </location>
</feature>
<dbReference type="Gene3D" id="3.40.50.300">
    <property type="entry name" value="P-loop containing nucleotide triphosphate hydrolases"/>
    <property type="match status" value="1"/>
</dbReference>
<evidence type="ECO:0000256" key="6">
    <source>
        <dbReference type="ARBA" id="ARBA00023125"/>
    </source>
</evidence>
<dbReference type="InterPro" id="IPR003593">
    <property type="entry name" value="AAA+_ATPase"/>
</dbReference>
<evidence type="ECO:0000259" key="10">
    <source>
        <dbReference type="PROSITE" id="PS50110"/>
    </source>
</evidence>
<dbReference type="InterPro" id="IPR027417">
    <property type="entry name" value="P-loop_NTPase"/>
</dbReference>
<dbReference type="GO" id="GO:0043565">
    <property type="term" value="F:sequence-specific DNA binding"/>
    <property type="evidence" value="ECO:0007669"/>
    <property type="project" value="InterPro"/>
</dbReference>
<dbReference type="Gene3D" id="1.10.10.60">
    <property type="entry name" value="Homeodomain-like"/>
    <property type="match status" value="1"/>
</dbReference>
<name>Q3A2K8_SYNC1</name>
<evidence type="ECO:0000256" key="2">
    <source>
        <dbReference type="ARBA" id="ARBA00022741"/>
    </source>
</evidence>
<dbReference type="SMART" id="SM00448">
    <property type="entry name" value="REC"/>
    <property type="match status" value="1"/>
</dbReference>
<keyword evidence="12" id="KW-1185">Reference proteome</keyword>
<evidence type="ECO:0000256" key="1">
    <source>
        <dbReference type="ARBA" id="ARBA00022553"/>
    </source>
</evidence>
<dbReference type="SUPFAM" id="SSF52540">
    <property type="entry name" value="P-loop containing nucleoside triphosphate hydrolases"/>
    <property type="match status" value="1"/>
</dbReference>
<dbReference type="SUPFAM" id="SSF46689">
    <property type="entry name" value="Homeodomain-like"/>
    <property type="match status" value="1"/>
</dbReference>
<dbReference type="eggNOG" id="COG2204">
    <property type="taxonomic scope" value="Bacteria"/>
</dbReference>
<dbReference type="InterPro" id="IPR001789">
    <property type="entry name" value="Sig_transdc_resp-reg_receiver"/>
</dbReference>
<feature type="modified residue" description="4-aspartylphosphate" evidence="8">
    <location>
        <position position="56"/>
    </location>
</feature>
<dbReference type="InterPro" id="IPR011006">
    <property type="entry name" value="CheY-like_superfamily"/>
</dbReference>
<dbReference type="GO" id="GO:0000160">
    <property type="term" value="P:phosphorelay signal transduction system"/>
    <property type="evidence" value="ECO:0007669"/>
    <property type="project" value="UniProtKB-KW"/>
</dbReference>
<keyword evidence="6" id="KW-0238">DNA-binding</keyword>
<dbReference type="Pfam" id="PF00072">
    <property type="entry name" value="Response_reg"/>
    <property type="match status" value="1"/>
</dbReference>
<evidence type="ECO:0000256" key="3">
    <source>
        <dbReference type="ARBA" id="ARBA00022840"/>
    </source>
</evidence>
<evidence type="ECO:0000256" key="8">
    <source>
        <dbReference type="PROSITE-ProRule" id="PRU00169"/>
    </source>
</evidence>
<dbReference type="Gene3D" id="3.40.50.2300">
    <property type="match status" value="1"/>
</dbReference>
<dbReference type="PANTHER" id="PTHR32071">
    <property type="entry name" value="TRANSCRIPTIONAL REGULATORY PROTEIN"/>
    <property type="match status" value="1"/>
</dbReference>
<keyword evidence="5" id="KW-0805">Transcription regulation</keyword>
<sequence>MGDKVKKILVVDDESCMRHMLRLVLQRAEYVVSEAANGQEALIRLEKEMFDVVLCDVCMPTLDGPGFLKELRARNVSPTVIMMSAYGNLDTAVECLKEGAFDYISKPFKPDEVVLTLRKAEERLRLREENGLLRQELNRTAQSGQMVYACSGMEQAMTLVGRAAQVNSPVLVTGETGTGKELVARALHQQGKRRGKPFIAINCGGMNAGVIDSELFGHIRGAFTGANRGHDGLFVAAEGGTLFLDEIGELPMTLQPRLLRALQEQEVRPVGAVNPRPTDVRIVAATARNLQEEINAGRFRSDLFFRLAVIEIHLPPLRERKGDIALLAEHFLSRLALREGRSCPSLTPEAVESLERYAWPGNVRELANFMEKTAIFCRDDKICMEHLPWEIRRHPRDRGQDMSLKKAVSRIEPEYIRRALSVTGGNRTKAAQLLDISLRNLHYKIREYDLE</sequence>
<keyword evidence="1 8" id="KW-0597">Phosphoprotein</keyword>
<dbReference type="InterPro" id="IPR002078">
    <property type="entry name" value="Sigma_54_int"/>
</dbReference>
<reference evidence="11 12" key="2">
    <citation type="journal article" date="2012" name="BMC Genomics">
        <title>The genome of Pelobacter carbinolicus reveals surprising metabolic capabilities and physiological features.</title>
        <authorList>
            <person name="Aklujkar M."/>
            <person name="Haveman S.A."/>
            <person name="Didonato R.Jr."/>
            <person name="Chertkov O."/>
            <person name="Han C.S."/>
            <person name="Land M.L."/>
            <person name="Brown P."/>
            <person name="Lovley D.R."/>
        </authorList>
    </citation>
    <scope>NUCLEOTIDE SEQUENCE [LARGE SCALE GENOMIC DNA]</scope>
    <source>
        <strain evidence="12">DSM 2380 / NBRC 103641 / GraBd1</strain>
    </source>
</reference>
<dbReference type="InterPro" id="IPR002197">
    <property type="entry name" value="HTH_Fis"/>
</dbReference>
<dbReference type="InterPro" id="IPR025662">
    <property type="entry name" value="Sigma_54_int_dom_ATP-bd_1"/>
</dbReference>
<dbReference type="PROSITE" id="PS00688">
    <property type="entry name" value="SIGMA54_INTERACT_3"/>
    <property type="match status" value="1"/>
</dbReference>
<keyword evidence="7" id="KW-0804">Transcription</keyword>
<keyword evidence="2" id="KW-0547">Nucleotide-binding</keyword>
<protein>
    <submittedName>
        <fullName evidence="11">Sigma-54-dependent transcriptional response regulator</fullName>
    </submittedName>
</protein>
<organism evidence="11 12">
    <name type="scientific">Syntrophotalea carbinolica (strain DSM 2380 / NBRC 103641 / GraBd1)</name>
    <name type="common">Pelobacter carbinolicus</name>
    <dbReference type="NCBI Taxonomy" id="338963"/>
    <lineage>
        <taxon>Bacteria</taxon>
        <taxon>Pseudomonadati</taxon>
        <taxon>Thermodesulfobacteriota</taxon>
        <taxon>Desulfuromonadia</taxon>
        <taxon>Desulfuromonadales</taxon>
        <taxon>Syntrophotaleaceae</taxon>
        <taxon>Syntrophotalea</taxon>
    </lineage>
</organism>
<dbReference type="PROSITE" id="PS00676">
    <property type="entry name" value="SIGMA54_INTERACT_2"/>
    <property type="match status" value="1"/>
</dbReference>
<dbReference type="RefSeq" id="WP_011341912.1">
    <property type="nucleotide sequence ID" value="NC_007498.2"/>
</dbReference>
<dbReference type="PROSITE" id="PS50045">
    <property type="entry name" value="SIGMA54_INTERACT_4"/>
    <property type="match status" value="1"/>
</dbReference>
<evidence type="ECO:0000256" key="5">
    <source>
        <dbReference type="ARBA" id="ARBA00023015"/>
    </source>
</evidence>
<accession>Q3A2K8</accession>
<dbReference type="AlphaFoldDB" id="Q3A2K8"/>
<evidence type="ECO:0000259" key="9">
    <source>
        <dbReference type="PROSITE" id="PS50045"/>
    </source>
</evidence>
<dbReference type="Pfam" id="PF25601">
    <property type="entry name" value="AAA_lid_14"/>
    <property type="match status" value="1"/>
</dbReference>
<dbReference type="Pfam" id="PF02954">
    <property type="entry name" value="HTH_8"/>
    <property type="match status" value="1"/>
</dbReference>
<feature type="domain" description="Sigma-54 factor interaction" evidence="9">
    <location>
        <begin position="146"/>
        <end position="375"/>
    </location>
</feature>
<evidence type="ECO:0000313" key="12">
    <source>
        <dbReference type="Proteomes" id="UP000002534"/>
    </source>
</evidence>
<dbReference type="SUPFAM" id="SSF52172">
    <property type="entry name" value="CheY-like"/>
    <property type="match status" value="1"/>
</dbReference>
<dbReference type="GO" id="GO:0005524">
    <property type="term" value="F:ATP binding"/>
    <property type="evidence" value="ECO:0007669"/>
    <property type="project" value="UniProtKB-KW"/>
</dbReference>
<dbReference type="Pfam" id="PF00158">
    <property type="entry name" value="Sigma54_activat"/>
    <property type="match status" value="1"/>
</dbReference>
<evidence type="ECO:0000256" key="4">
    <source>
        <dbReference type="ARBA" id="ARBA00023012"/>
    </source>
</evidence>
<gene>
    <name evidence="11" type="ordered locus">Pcar_2160</name>
</gene>